<name>A0A0C3FAL0_PILCF</name>
<reference evidence="2 3" key="1">
    <citation type="submission" date="2014-04" db="EMBL/GenBank/DDBJ databases">
        <authorList>
            <consortium name="DOE Joint Genome Institute"/>
            <person name="Kuo A."/>
            <person name="Tarkka M."/>
            <person name="Buscot F."/>
            <person name="Kohler A."/>
            <person name="Nagy L.G."/>
            <person name="Floudas D."/>
            <person name="Copeland A."/>
            <person name="Barry K.W."/>
            <person name="Cichocki N."/>
            <person name="Veneault-Fourrey C."/>
            <person name="LaButti K."/>
            <person name="Lindquist E.A."/>
            <person name="Lipzen A."/>
            <person name="Lundell T."/>
            <person name="Morin E."/>
            <person name="Murat C."/>
            <person name="Sun H."/>
            <person name="Tunlid A."/>
            <person name="Henrissat B."/>
            <person name="Grigoriev I.V."/>
            <person name="Hibbett D.S."/>
            <person name="Martin F."/>
            <person name="Nordberg H.P."/>
            <person name="Cantor M.N."/>
            <person name="Hua S.X."/>
        </authorList>
    </citation>
    <scope>NUCLEOTIDE SEQUENCE [LARGE SCALE GENOMIC DNA]</scope>
    <source>
        <strain evidence="2 3">F 1598</strain>
    </source>
</reference>
<dbReference type="EMBL" id="KN833031">
    <property type="protein sequence ID" value="KIM76776.1"/>
    <property type="molecule type" value="Genomic_DNA"/>
</dbReference>
<dbReference type="InParanoid" id="A0A0C3FAL0"/>
<reference evidence="3" key="2">
    <citation type="submission" date="2015-01" db="EMBL/GenBank/DDBJ databases">
        <title>Evolutionary Origins and Diversification of the Mycorrhizal Mutualists.</title>
        <authorList>
            <consortium name="DOE Joint Genome Institute"/>
            <consortium name="Mycorrhizal Genomics Consortium"/>
            <person name="Kohler A."/>
            <person name="Kuo A."/>
            <person name="Nagy L.G."/>
            <person name="Floudas D."/>
            <person name="Copeland A."/>
            <person name="Barry K.W."/>
            <person name="Cichocki N."/>
            <person name="Veneault-Fourrey C."/>
            <person name="LaButti K."/>
            <person name="Lindquist E.A."/>
            <person name="Lipzen A."/>
            <person name="Lundell T."/>
            <person name="Morin E."/>
            <person name="Murat C."/>
            <person name="Riley R."/>
            <person name="Ohm R."/>
            <person name="Sun H."/>
            <person name="Tunlid A."/>
            <person name="Henrissat B."/>
            <person name="Grigoriev I.V."/>
            <person name="Hibbett D.S."/>
            <person name="Martin F."/>
        </authorList>
    </citation>
    <scope>NUCLEOTIDE SEQUENCE [LARGE SCALE GENOMIC DNA]</scope>
    <source>
        <strain evidence="3">F 1598</strain>
    </source>
</reference>
<proteinExistence type="predicted"/>
<evidence type="ECO:0000313" key="3">
    <source>
        <dbReference type="Proteomes" id="UP000054166"/>
    </source>
</evidence>
<feature type="region of interest" description="Disordered" evidence="1">
    <location>
        <begin position="1"/>
        <end position="28"/>
    </location>
</feature>
<feature type="compositionally biased region" description="Basic residues" evidence="1">
    <location>
        <begin position="1"/>
        <end position="15"/>
    </location>
</feature>
<keyword evidence="3" id="KW-1185">Reference proteome</keyword>
<dbReference type="HOGENOM" id="CLU_2638950_0_0_1"/>
<sequence length="77" mass="8800">MPGTRMLKKSIHHQRVQRERDNDVREDATKKRTYGIQLCTATSCGHRGVKSLNGVSYPIPISILEHPHRIVREGIII</sequence>
<dbReference type="AlphaFoldDB" id="A0A0C3FAL0"/>
<gene>
    <name evidence="2" type="ORF">PILCRDRAFT_636780</name>
</gene>
<accession>A0A0C3FAL0</accession>
<protein>
    <submittedName>
        <fullName evidence="2">Uncharacterized protein</fullName>
    </submittedName>
</protein>
<evidence type="ECO:0000256" key="1">
    <source>
        <dbReference type="SAM" id="MobiDB-lite"/>
    </source>
</evidence>
<organism evidence="2 3">
    <name type="scientific">Piloderma croceum (strain F 1598)</name>
    <dbReference type="NCBI Taxonomy" id="765440"/>
    <lineage>
        <taxon>Eukaryota</taxon>
        <taxon>Fungi</taxon>
        <taxon>Dikarya</taxon>
        <taxon>Basidiomycota</taxon>
        <taxon>Agaricomycotina</taxon>
        <taxon>Agaricomycetes</taxon>
        <taxon>Agaricomycetidae</taxon>
        <taxon>Atheliales</taxon>
        <taxon>Atheliaceae</taxon>
        <taxon>Piloderma</taxon>
    </lineage>
</organism>
<evidence type="ECO:0000313" key="2">
    <source>
        <dbReference type="EMBL" id="KIM76776.1"/>
    </source>
</evidence>
<dbReference type="Proteomes" id="UP000054166">
    <property type="component" value="Unassembled WGS sequence"/>
</dbReference>
<feature type="compositionally biased region" description="Basic and acidic residues" evidence="1">
    <location>
        <begin position="16"/>
        <end position="28"/>
    </location>
</feature>